<evidence type="ECO:0000256" key="2">
    <source>
        <dbReference type="ARBA" id="ARBA00023315"/>
    </source>
</evidence>
<evidence type="ECO:0000259" key="4">
    <source>
        <dbReference type="PROSITE" id="PS51186"/>
    </source>
</evidence>
<name>A0ABQ7G8J6_DUNSA</name>
<dbReference type="PROSITE" id="PS51186">
    <property type="entry name" value="GNAT"/>
    <property type="match status" value="1"/>
</dbReference>
<organism evidence="5 6">
    <name type="scientific">Dunaliella salina</name>
    <name type="common">Green alga</name>
    <name type="synonym">Protococcus salinus</name>
    <dbReference type="NCBI Taxonomy" id="3046"/>
    <lineage>
        <taxon>Eukaryota</taxon>
        <taxon>Viridiplantae</taxon>
        <taxon>Chlorophyta</taxon>
        <taxon>core chlorophytes</taxon>
        <taxon>Chlorophyceae</taxon>
        <taxon>CS clade</taxon>
        <taxon>Chlamydomonadales</taxon>
        <taxon>Dunaliellaceae</taxon>
        <taxon>Dunaliella</taxon>
    </lineage>
</organism>
<dbReference type="Proteomes" id="UP000815325">
    <property type="component" value="Unassembled WGS sequence"/>
</dbReference>
<evidence type="ECO:0000256" key="1">
    <source>
        <dbReference type="ARBA" id="ARBA00022679"/>
    </source>
</evidence>
<dbReference type="Pfam" id="PF00583">
    <property type="entry name" value="Acetyltransf_1"/>
    <property type="match status" value="1"/>
</dbReference>
<dbReference type="CDD" id="cd04301">
    <property type="entry name" value="NAT_SF"/>
    <property type="match status" value="1"/>
</dbReference>
<feature type="region of interest" description="Disordered" evidence="3">
    <location>
        <begin position="258"/>
        <end position="307"/>
    </location>
</feature>
<accession>A0ABQ7G8J6</accession>
<feature type="domain" description="N-acetyltransferase" evidence="4">
    <location>
        <begin position="107"/>
        <end position="258"/>
    </location>
</feature>
<dbReference type="Gene3D" id="3.40.630.30">
    <property type="match status" value="1"/>
</dbReference>
<protein>
    <submittedName>
        <fullName evidence="5">Acyl-CoA N-acyltransferase</fullName>
    </submittedName>
</protein>
<comment type="caution">
    <text evidence="5">The sequence shown here is derived from an EMBL/GenBank/DDBJ whole genome shotgun (WGS) entry which is preliminary data.</text>
</comment>
<reference evidence="5" key="1">
    <citation type="submission" date="2017-08" db="EMBL/GenBank/DDBJ databases">
        <authorList>
            <person name="Polle J.E."/>
            <person name="Barry K."/>
            <person name="Cushman J."/>
            <person name="Schmutz J."/>
            <person name="Tran D."/>
            <person name="Hathwaick L.T."/>
            <person name="Yim W.C."/>
            <person name="Jenkins J."/>
            <person name="Mckie-Krisberg Z.M."/>
            <person name="Prochnik S."/>
            <person name="Lindquist E."/>
            <person name="Dockter R.B."/>
            <person name="Adam C."/>
            <person name="Molina H."/>
            <person name="Bunkerborg J."/>
            <person name="Jin E."/>
            <person name="Buchheim M."/>
            <person name="Magnuson J."/>
        </authorList>
    </citation>
    <scope>NUCLEOTIDE SEQUENCE</scope>
    <source>
        <strain evidence="5">CCAP 19/18</strain>
    </source>
</reference>
<proteinExistence type="predicted"/>
<dbReference type="PANTHER" id="PTHR43420">
    <property type="entry name" value="ACETYLTRANSFERASE"/>
    <property type="match status" value="1"/>
</dbReference>
<gene>
    <name evidence="5" type="ORF">DUNSADRAFT_13841</name>
</gene>
<keyword evidence="6" id="KW-1185">Reference proteome</keyword>
<evidence type="ECO:0000313" key="5">
    <source>
        <dbReference type="EMBL" id="KAF5830933.1"/>
    </source>
</evidence>
<sequence length="307" mass="34527">MNAVRAQQSLNSDKLLPQHTSYRIRRWTGCEREAQEIRRLWQQGLLETGLTRSRFGIGSLVSPKTTSDPATLGSEAVSKMLRSHQRKQAAAAAARQLKAEAAALAATKPRESARALAEAQRMRRQRMFACLVAERLPCEGETPEAGRLAAYCLVSITQPLALLPPPLPSSSPLLLHIDALTVGEDHRRRGLATQLLGAVDKLARRWGRRSIWLRVCPTNAAAIELYRSLGYEEVQLREPPWFKSLRRNDDVLMCKSLPQMPPVSCSQQDSVKRTGTRDKREVPSELRMEPLGESGEKKKVYRWDEEE</sequence>
<dbReference type="PANTHER" id="PTHR43420:SF47">
    <property type="entry name" value="N-ACETYLTRANSFERASE DOMAIN-CONTAINING PROTEIN"/>
    <property type="match status" value="1"/>
</dbReference>
<dbReference type="SUPFAM" id="SSF55729">
    <property type="entry name" value="Acyl-CoA N-acyltransferases (Nat)"/>
    <property type="match status" value="1"/>
</dbReference>
<keyword evidence="1" id="KW-0808">Transferase</keyword>
<dbReference type="EMBL" id="MU069993">
    <property type="protein sequence ID" value="KAF5830933.1"/>
    <property type="molecule type" value="Genomic_DNA"/>
</dbReference>
<evidence type="ECO:0000256" key="3">
    <source>
        <dbReference type="SAM" id="MobiDB-lite"/>
    </source>
</evidence>
<dbReference type="InterPro" id="IPR000182">
    <property type="entry name" value="GNAT_dom"/>
</dbReference>
<feature type="compositionally biased region" description="Basic and acidic residues" evidence="3">
    <location>
        <begin position="270"/>
        <end position="307"/>
    </location>
</feature>
<keyword evidence="2" id="KW-0012">Acyltransferase</keyword>
<evidence type="ECO:0000313" key="6">
    <source>
        <dbReference type="Proteomes" id="UP000815325"/>
    </source>
</evidence>
<dbReference type="InterPro" id="IPR016181">
    <property type="entry name" value="Acyl_CoA_acyltransferase"/>
</dbReference>
<dbReference type="InterPro" id="IPR050680">
    <property type="entry name" value="YpeA/RimI_acetyltransf"/>
</dbReference>